<dbReference type="InterPro" id="IPR036291">
    <property type="entry name" value="NAD(P)-bd_dom_sf"/>
</dbReference>
<dbReference type="InterPro" id="IPR052242">
    <property type="entry name" value="Mito_3-hydroxyacyl-CoA_DH"/>
</dbReference>
<dbReference type="EMBL" id="JASPKZ010001551">
    <property type="protein sequence ID" value="KAJ9597989.1"/>
    <property type="molecule type" value="Genomic_DNA"/>
</dbReference>
<protein>
    <recommendedName>
        <fullName evidence="2">3-hydroxyacyl-CoA dehydrogenase NAD binding domain-containing protein</fullName>
    </recommendedName>
</protein>
<dbReference type="PANTHER" id="PTHR43561:SF3">
    <property type="entry name" value="HYDROXYACYL-COENZYME A DEHYDROGENASE, MITOCHONDRIAL"/>
    <property type="match status" value="1"/>
</dbReference>
<keyword evidence="4" id="KW-1185">Reference proteome</keyword>
<name>A0AAD8EQ65_DIPPU</name>
<proteinExistence type="predicted"/>
<keyword evidence="1" id="KW-0520">NAD</keyword>
<dbReference type="InterPro" id="IPR006176">
    <property type="entry name" value="3-OHacyl-CoA_DH_NAD-bd"/>
</dbReference>
<dbReference type="GO" id="GO:0003857">
    <property type="term" value="F:(3S)-3-hydroxyacyl-CoA dehydrogenase (NAD+) activity"/>
    <property type="evidence" value="ECO:0007669"/>
    <property type="project" value="TreeGrafter"/>
</dbReference>
<dbReference type="Proteomes" id="UP001233999">
    <property type="component" value="Unassembled WGS sequence"/>
</dbReference>
<dbReference type="PANTHER" id="PTHR43561">
    <property type="match status" value="1"/>
</dbReference>
<dbReference type="AlphaFoldDB" id="A0AAD8EQ65"/>
<evidence type="ECO:0000259" key="2">
    <source>
        <dbReference type="Pfam" id="PF02737"/>
    </source>
</evidence>
<evidence type="ECO:0000256" key="1">
    <source>
        <dbReference type="ARBA" id="ARBA00023027"/>
    </source>
</evidence>
<sequence length="131" mass="14091">MAVPFLMLNRCFSSSSAMTAAIKNVTIIGGGLMGSGIAQVAAQTGHQVTIVEVNEDALKKAQAGIQTSLQRVAKKLYKDKPADGEKFVKDTLSRLNLSMDLTGSVKNTDIVIEAIVENIDIKHKLFSTIDR</sequence>
<dbReference type="GO" id="GO:0005739">
    <property type="term" value="C:mitochondrion"/>
    <property type="evidence" value="ECO:0007669"/>
    <property type="project" value="TreeGrafter"/>
</dbReference>
<feature type="domain" description="3-hydroxyacyl-CoA dehydrogenase NAD binding" evidence="2">
    <location>
        <begin position="24"/>
        <end position="130"/>
    </location>
</feature>
<accession>A0AAD8EQ65</accession>
<dbReference type="SUPFAM" id="SSF51735">
    <property type="entry name" value="NAD(P)-binding Rossmann-fold domains"/>
    <property type="match status" value="1"/>
</dbReference>
<reference evidence="3" key="1">
    <citation type="journal article" date="2023" name="IScience">
        <title>Live-bearing cockroach genome reveals convergent evolutionary mechanisms linked to viviparity in insects and beyond.</title>
        <authorList>
            <person name="Fouks B."/>
            <person name="Harrison M.C."/>
            <person name="Mikhailova A.A."/>
            <person name="Marchal E."/>
            <person name="English S."/>
            <person name="Carruthers M."/>
            <person name="Jennings E.C."/>
            <person name="Chiamaka E.L."/>
            <person name="Frigard R.A."/>
            <person name="Pippel M."/>
            <person name="Attardo G.M."/>
            <person name="Benoit J.B."/>
            <person name="Bornberg-Bauer E."/>
            <person name="Tobe S.S."/>
        </authorList>
    </citation>
    <scope>NUCLEOTIDE SEQUENCE</scope>
    <source>
        <strain evidence="3">Stay&amp;Tobe</strain>
    </source>
</reference>
<dbReference type="Pfam" id="PF02737">
    <property type="entry name" value="3HCDH_N"/>
    <property type="match status" value="1"/>
</dbReference>
<dbReference type="GO" id="GO:0006635">
    <property type="term" value="P:fatty acid beta-oxidation"/>
    <property type="evidence" value="ECO:0007669"/>
    <property type="project" value="TreeGrafter"/>
</dbReference>
<dbReference type="GO" id="GO:0070403">
    <property type="term" value="F:NAD+ binding"/>
    <property type="evidence" value="ECO:0007669"/>
    <property type="project" value="InterPro"/>
</dbReference>
<gene>
    <name evidence="3" type="ORF">L9F63_026906</name>
</gene>
<dbReference type="Gene3D" id="3.40.50.720">
    <property type="entry name" value="NAD(P)-binding Rossmann-like Domain"/>
    <property type="match status" value="1"/>
</dbReference>
<organism evidence="3 4">
    <name type="scientific">Diploptera punctata</name>
    <name type="common">Pacific beetle cockroach</name>
    <dbReference type="NCBI Taxonomy" id="6984"/>
    <lineage>
        <taxon>Eukaryota</taxon>
        <taxon>Metazoa</taxon>
        <taxon>Ecdysozoa</taxon>
        <taxon>Arthropoda</taxon>
        <taxon>Hexapoda</taxon>
        <taxon>Insecta</taxon>
        <taxon>Pterygota</taxon>
        <taxon>Neoptera</taxon>
        <taxon>Polyneoptera</taxon>
        <taxon>Dictyoptera</taxon>
        <taxon>Blattodea</taxon>
        <taxon>Blaberoidea</taxon>
        <taxon>Blaberidae</taxon>
        <taxon>Diplopterinae</taxon>
        <taxon>Diploptera</taxon>
    </lineage>
</organism>
<evidence type="ECO:0000313" key="4">
    <source>
        <dbReference type="Proteomes" id="UP001233999"/>
    </source>
</evidence>
<reference evidence="3" key="2">
    <citation type="submission" date="2023-05" db="EMBL/GenBank/DDBJ databases">
        <authorList>
            <person name="Fouks B."/>
        </authorList>
    </citation>
    <scope>NUCLEOTIDE SEQUENCE</scope>
    <source>
        <strain evidence="3">Stay&amp;Tobe</strain>
        <tissue evidence="3">Testes</tissue>
    </source>
</reference>
<comment type="caution">
    <text evidence="3">The sequence shown here is derived from an EMBL/GenBank/DDBJ whole genome shotgun (WGS) entry which is preliminary data.</text>
</comment>
<evidence type="ECO:0000313" key="3">
    <source>
        <dbReference type="EMBL" id="KAJ9597989.1"/>
    </source>
</evidence>